<dbReference type="EMBL" id="JH431671">
    <property type="status" value="NOT_ANNOTATED_CDS"/>
    <property type="molecule type" value="Genomic_DNA"/>
</dbReference>
<dbReference type="InterPro" id="IPR010760">
    <property type="entry name" value="DNA-repair_Swi5"/>
</dbReference>
<dbReference type="GO" id="GO:0034974">
    <property type="term" value="C:Swi5-Swi2 complex"/>
    <property type="evidence" value="ECO:0007669"/>
    <property type="project" value="TreeGrafter"/>
</dbReference>
<organism evidence="8 9">
    <name type="scientific">Strigamia maritima</name>
    <name type="common">European centipede</name>
    <name type="synonym">Geophilus maritimus</name>
    <dbReference type="NCBI Taxonomy" id="126957"/>
    <lineage>
        <taxon>Eukaryota</taxon>
        <taxon>Metazoa</taxon>
        <taxon>Ecdysozoa</taxon>
        <taxon>Arthropoda</taxon>
        <taxon>Myriapoda</taxon>
        <taxon>Chilopoda</taxon>
        <taxon>Pleurostigmophora</taxon>
        <taxon>Geophilomorpha</taxon>
        <taxon>Linotaeniidae</taxon>
        <taxon>Strigamia</taxon>
    </lineage>
</organism>
<keyword evidence="3" id="KW-0227">DNA damage</keyword>
<evidence type="ECO:0000313" key="8">
    <source>
        <dbReference type="EnsemblMetazoa" id="SMAR006156-PA"/>
    </source>
</evidence>
<proteinExistence type="inferred from homology"/>
<evidence type="ECO:0000256" key="3">
    <source>
        <dbReference type="ARBA" id="ARBA00022763"/>
    </source>
</evidence>
<keyword evidence="4" id="KW-0234">DNA repair</keyword>
<dbReference type="HOGENOM" id="CLU_1436118_0_0_1"/>
<keyword evidence="9" id="KW-1185">Reference proteome</keyword>
<dbReference type="Gene3D" id="1.20.5.170">
    <property type="match status" value="1"/>
</dbReference>
<name>T1IY55_STRMM</name>
<accession>T1IY55</accession>
<sequence>MDGNQNHLKFYRGAGSMQHPFSPPRQKQSAVELKQARGLSSNYKFYHCASHLYKHGGLEAVKRNFAKIRAEYSRVKMNRKSTPSSTRYRSAFKSPILRPASSNTSVVVTKDQMQREIQELMEKVKALDNEIAELEEEGCKEEELEVHIDKLHRYNEIKDVAQMVMGRIAVLDGVTTKDVHEKYGIGSKD</sequence>
<evidence type="ECO:0000256" key="1">
    <source>
        <dbReference type="ARBA" id="ARBA00008060"/>
    </source>
</evidence>
<comment type="similarity">
    <text evidence="1">Belongs to the SWI5/SAE3 family.</text>
</comment>
<feature type="coiled-coil region" evidence="7">
    <location>
        <begin position="110"/>
        <end position="137"/>
    </location>
</feature>
<protein>
    <recommendedName>
        <fullName evidence="2">DNA repair protein SWI5 homolog</fullName>
    </recommendedName>
    <alternativeName>
        <fullName evidence="5">Protein SAE3 homolog</fullName>
    </alternativeName>
</protein>
<evidence type="ECO:0000256" key="7">
    <source>
        <dbReference type="SAM" id="Coils"/>
    </source>
</evidence>
<evidence type="ECO:0000256" key="4">
    <source>
        <dbReference type="ARBA" id="ARBA00023204"/>
    </source>
</evidence>
<reference evidence="9" key="1">
    <citation type="submission" date="2011-05" db="EMBL/GenBank/DDBJ databases">
        <authorList>
            <person name="Richards S.R."/>
            <person name="Qu J."/>
            <person name="Jiang H."/>
            <person name="Jhangiani S.N."/>
            <person name="Agravi P."/>
            <person name="Goodspeed R."/>
            <person name="Gross S."/>
            <person name="Mandapat C."/>
            <person name="Jackson L."/>
            <person name="Mathew T."/>
            <person name="Pu L."/>
            <person name="Thornton R."/>
            <person name="Saada N."/>
            <person name="Wilczek-Boney K.B."/>
            <person name="Lee S."/>
            <person name="Kovar C."/>
            <person name="Wu Y."/>
            <person name="Scherer S.E."/>
            <person name="Worley K.C."/>
            <person name="Muzny D.M."/>
            <person name="Gibbs R."/>
        </authorList>
    </citation>
    <scope>NUCLEOTIDE SEQUENCE</scope>
    <source>
        <strain evidence="9">Brora</strain>
    </source>
</reference>
<dbReference type="PhylomeDB" id="T1IY55"/>
<dbReference type="GO" id="GO:0000724">
    <property type="term" value="P:double-strand break repair via homologous recombination"/>
    <property type="evidence" value="ECO:0007669"/>
    <property type="project" value="UniProtKB-ARBA"/>
</dbReference>
<dbReference type="Proteomes" id="UP000014500">
    <property type="component" value="Unassembled WGS sequence"/>
</dbReference>
<dbReference type="PANTHER" id="PTHR28529:SF2">
    <property type="entry name" value="DNA REPAIR PROTEIN SWI5 HOMOLOG"/>
    <property type="match status" value="1"/>
</dbReference>
<dbReference type="Pfam" id="PF07061">
    <property type="entry name" value="Swi5"/>
    <property type="match status" value="1"/>
</dbReference>
<dbReference type="AlphaFoldDB" id="T1IY55"/>
<dbReference type="PANTHER" id="PTHR28529">
    <property type="entry name" value="DNA REPAIR PROTEIN SWI5 HOMOLOG"/>
    <property type="match status" value="1"/>
</dbReference>
<dbReference type="GO" id="GO:0032798">
    <property type="term" value="C:Swi5-Sfr1 complex"/>
    <property type="evidence" value="ECO:0007669"/>
    <property type="project" value="TreeGrafter"/>
</dbReference>
<evidence type="ECO:0000313" key="9">
    <source>
        <dbReference type="Proteomes" id="UP000014500"/>
    </source>
</evidence>
<dbReference type="eggNOG" id="ENOG502S8Z3">
    <property type="taxonomic scope" value="Eukaryota"/>
</dbReference>
<keyword evidence="7" id="KW-0175">Coiled coil</keyword>
<reference evidence="8" key="2">
    <citation type="submission" date="2015-02" db="UniProtKB">
        <authorList>
            <consortium name="EnsemblMetazoa"/>
        </authorList>
    </citation>
    <scope>IDENTIFICATION</scope>
</reference>
<dbReference type="FunFam" id="1.20.5.170:FF:000056">
    <property type="entry name" value="DNA repair protein SWI5 homolog"/>
    <property type="match status" value="1"/>
</dbReference>
<comment type="function">
    <text evidence="6">Component of the SWI5-SFR1 complex, a complex required for double-strand break repair via homologous recombination.</text>
</comment>
<evidence type="ECO:0000256" key="6">
    <source>
        <dbReference type="ARBA" id="ARBA00059338"/>
    </source>
</evidence>
<evidence type="ECO:0000256" key="5">
    <source>
        <dbReference type="ARBA" id="ARBA00030081"/>
    </source>
</evidence>
<evidence type="ECO:0000256" key="2">
    <source>
        <dbReference type="ARBA" id="ARBA00019825"/>
    </source>
</evidence>
<dbReference type="EnsemblMetazoa" id="SMAR006156-RA">
    <property type="protein sequence ID" value="SMAR006156-PA"/>
    <property type="gene ID" value="SMAR006156"/>
</dbReference>